<accession>S2W2S8</accession>
<feature type="domain" description="SGNH hydrolase-type esterase" evidence="1">
    <location>
        <begin position="6"/>
        <end position="203"/>
    </location>
</feature>
<reference evidence="2 3" key="1">
    <citation type="submission" date="2013-04" db="EMBL/GenBank/DDBJ databases">
        <title>The Genome Sequence of Propionimicrobium lymphophilum ACS-093-V-SCH5.</title>
        <authorList>
            <consortium name="The Broad Institute Genomics Platform"/>
            <person name="Earl A."/>
            <person name="Ward D."/>
            <person name="Feldgarden M."/>
            <person name="Gevers D."/>
            <person name="Saerens B."/>
            <person name="Vaneechoutte M."/>
            <person name="Walker B."/>
            <person name="Young S."/>
            <person name="Zeng Q."/>
            <person name="Gargeya S."/>
            <person name="Fitzgerald M."/>
            <person name="Haas B."/>
            <person name="Abouelleil A."/>
            <person name="Allen A.W."/>
            <person name="Alvarado L."/>
            <person name="Arachchi H.M."/>
            <person name="Berlin A.M."/>
            <person name="Chapman S.B."/>
            <person name="Gainer-Dewar J."/>
            <person name="Goldberg J."/>
            <person name="Griggs A."/>
            <person name="Gujja S."/>
            <person name="Hansen M."/>
            <person name="Howarth C."/>
            <person name="Imamovic A."/>
            <person name="Ireland A."/>
            <person name="Larimer J."/>
            <person name="McCowan C."/>
            <person name="Murphy C."/>
            <person name="Pearson M."/>
            <person name="Poon T.W."/>
            <person name="Priest M."/>
            <person name="Roberts A."/>
            <person name="Saif S."/>
            <person name="Shea T."/>
            <person name="Sisk P."/>
            <person name="Sykes S."/>
            <person name="Wortman J."/>
            <person name="Nusbaum C."/>
            <person name="Birren B."/>
        </authorList>
    </citation>
    <scope>NUCLEOTIDE SEQUENCE [LARGE SCALE GENOMIC DNA]</scope>
    <source>
        <strain evidence="2 3">ACS-093-V-SCH5</strain>
    </source>
</reference>
<comment type="caution">
    <text evidence="2">The sequence shown here is derived from an EMBL/GenBank/DDBJ whole genome shotgun (WGS) entry which is preliminary data.</text>
</comment>
<dbReference type="InterPro" id="IPR051532">
    <property type="entry name" value="Ester_Hydrolysis_Enzymes"/>
</dbReference>
<dbReference type="RefSeq" id="WP_016456167.1">
    <property type="nucleotide sequence ID" value="NZ_KE150269.1"/>
</dbReference>
<keyword evidence="3" id="KW-1185">Reference proteome</keyword>
<evidence type="ECO:0000259" key="1">
    <source>
        <dbReference type="Pfam" id="PF13472"/>
    </source>
</evidence>
<proteinExistence type="predicted"/>
<protein>
    <recommendedName>
        <fullName evidence="1">SGNH hydrolase-type esterase domain-containing protein</fullName>
    </recommendedName>
</protein>
<gene>
    <name evidence="2" type="ORF">HMPREF9306_01339</name>
</gene>
<evidence type="ECO:0000313" key="3">
    <source>
        <dbReference type="Proteomes" id="UP000014417"/>
    </source>
</evidence>
<dbReference type="PANTHER" id="PTHR30383:SF29">
    <property type="entry name" value="SGNH HYDROLASE-TYPE ESTERASE DOMAIN-CONTAINING PROTEIN"/>
    <property type="match status" value="1"/>
</dbReference>
<dbReference type="Proteomes" id="UP000014417">
    <property type="component" value="Unassembled WGS sequence"/>
</dbReference>
<dbReference type="InterPro" id="IPR013830">
    <property type="entry name" value="SGNH_hydro"/>
</dbReference>
<dbReference type="Gene3D" id="3.40.50.1110">
    <property type="entry name" value="SGNH hydrolase"/>
    <property type="match status" value="1"/>
</dbReference>
<name>S2W2S8_9ACTN</name>
<dbReference type="PANTHER" id="PTHR30383">
    <property type="entry name" value="THIOESTERASE 1/PROTEASE 1/LYSOPHOSPHOLIPASE L1"/>
    <property type="match status" value="1"/>
</dbReference>
<dbReference type="HOGENOM" id="CLU_088167_0_0_11"/>
<evidence type="ECO:0000313" key="2">
    <source>
        <dbReference type="EMBL" id="EPD32640.1"/>
    </source>
</evidence>
<dbReference type="EMBL" id="AGZR01000008">
    <property type="protein sequence ID" value="EPD32640.1"/>
    <property type="molecule type" value="Genomic_DNA"/>
</dbReference>
<dbReference type="STRING" id="883161.HMPREF9306_01339"/>
<dbReference type="AlphaFoldDB" id="S2W2S8"/>
<dbReference type="Pfam" id="PF13472">
    <property type="entry name" value="Lipase_GDSL_2"/>
    <property type="match status" value="1"/>
</dbReference>
<dbReference type="SUPFAM" id="SSF52266">
    <property type="entry name" value="SGNH hydrolase"/>
    <property type="match status" value="1"/>
</dbReference>
<dbReference type="PATRIC" id="fig|883161.3.peg.1333"/>
<sequence length="217" mass="24233">MKNILCFGDSNTFGYDGENEGARFPRDVRWTGRLQKLLGDDYFVIEEGLSGRTIVNDDPVTGRMSGISYLPACLESHRPIDLVIFMLGTNDLKNRFSMSPGEVGRAAQRAVKLIQNSECGRSGEPEILLVAPVEGKRVEMESDPYWPWSTNSVQDMTGKNVELSEVLMWTAQYTNTHFASVCDDERFPTNNVDGIHLTPEGHSAVADFLAKKVREIL</sequence>
<dbReference type="InterPro" id="IPR036514">
    <property type="entry name" value="SGNH_hydro_sf"/>
</dbReference>
<organism evidence="2 3">
    <name type="scientific">Propionimicrobium lymphophilum ACS-093-V-SCH5</name>
    <dbReference type="NCBI Taxonomy" id="883161"/>
    <lineage>
        <taxon>Bacteria</taxon>
        <taxon>Bacillati</taxon>
        <taxon>Actinomycetota</taxon>
        <taxon>Actinomycetes</taxon>
        <taxon>Propionibacteriales</taxon>
        <taxon>Propionibacteriaceae</taxon>
        <taxon>Propionimicrobium</taxon>
    </lineage>
</organism>